<feature type="compositionally biased region" description="Polar residues" evidence="1">
    <location>
        <begin position="1"/>
        <end position="10"/>
    </location>
</feature>
<dbReference type="Proteomes" id="UP000299102">
    <property type="component" value="Unassembled WGS sequence"/>
</dbReference>
<keyword evidence="3" id="KW-1185">Reference proteome</keyword>
<accession>A0A4C1VIN9</accession>
<sequence length="79" mass="8866">MVGKPSQEQSRYTHKTLHECRGRKRMKTSEQINDGASTRAVEATEAMQVDNVIASISTMDCIDIDYVRTPIIKDTFSSS</sequence>
<dbReference type="AlphaFoldDB" id="A0A4C1VIN9"/>
<dbReference type="OrthoDB" id="8240057at2759"/>
<gene>
    <name evidence="2" type="ORF">EVAR_29966_1</name>
</gene>
<evidence type="ECO:0000313" key="3">
    <source>
        <dbReference type="Proteomes" id="UP000299102"/>
    </source>
</evidence>
<evidence type="ECO:0000313" key="2">
    <source>
        <dbReference type="EMBL" id="GBP37764.1"/>
    </source>
</evidence>
<evidence type="ECO:0000256" key="1">
    <source>
        <dbReference type="SAM" id="MobiDB-lite"/>
    </source>
</evidence>
<feature type="region of interest" description="Disordered" evidence="1">
    <location>
        <begin position="1"/>
        <end position="34"/>
    </location>
</feature>
<comment type="caution">
    <text evidence="2">The sequence shown here is derived from an EMBL/GenBank/DDBJ whole genome shotgun (WGS) entry which is preliminary data.</text>
</comment>
<reference evidence="2 3" key="1">
    <citation type="journal article" date="2019" name="Commun. Biol.">
        <title>The bagworm genome reveals a unique fibroin gene that provides high tensile strength.</title>
        <authorList>
            <person name="Kono N."/>
            <person name="Nakamura H."/>
            <person name="Ohtoshi R."/>
            <person name="Tomita M."/>
            <person name="Numata K."/>
            <person name="Arakawa K."/>
        </authorList>
    </citation>
    <scope>NUCLEOTIDE SEQUENCE [LARGE SCALE GENOMIC DNA]</scope>
</reference>
<organism evidence="2 3">
    <name type="scientific">Eumeta variegata</name>
    <name type="common">Bagworm moth</name>
    <name type="synonym">Eumeta japonica</name>
    <dbReference type="NCBI Taxonomy" id="151549"/>
    <lineage>
        <taxon>Eukaryota</taxon>
        <taxon>Metazoa</taxon>
        <taxon>Ecdysozoa</taxon>
        <taxon>Arthropoda</taxon>
        <taxon>Hexapoda</taxon>
        <taxon>Insecta</taxon>
        <taxon>Pterygota</taxon>
        <taxon>Neoptera</taxon>
        <taxon>Endopterygota</taxon>
        <taxon>Lepidoptera</taxon>
        <taxon>Glossata</taxon>
        <taxon>Ditrysia</taxon>
        <taxon>Tineoidea</taxon>
        <taxon>Psychidae</taxon>
        <taxon>Oiketicinae</taxon>
        <taxon>Eumeta</taxon>
    </lineage>
</organism>
<protein>
    <submittedName>
        <fullName evidence="2">Uncharacterized protein</fullName>
    </submittedName>
</protein>
<dbReference type="EMBL" id="BGZK01000338">
    <property type="protein sequence ID" value="GBP37764.1"/>
    <property type="molecule type" value="Genomic_DNA"/>
</dbReference>
<proteinExistence type="predicted"/>
<name>A0A4C1VIN9_EUMVA</name>